<dbReference type="PANTHER" id="PTHR43065:SF46">
    <property type="entry name" value="C4-DICARBOXYLATE TRANSPORT SENSOR PROTEIN DCTB"/>
    <property type="match status" value="1"/>
</dbReference>
<keyword evidence="5" id="KW-0547">Nucleotide-binding</keyword>
<dbReference type="InterPro" id="IPR036890">
    <property type="entry name" value="HATPase_C_sf"/>
</dbReference>
<dbReference type="SMART" id="SM00448">
    <property type="entry name" value="REC"/>
    <property type="match status" value="1"/>
</dbReference>
<dbReference type="Pfam" id="PF00512">
    <property type="entry name" value="HisKA"/>
    <property type="match status" value="1"/>
</dbReference>
<dbReference type="InterPro" id="IPR000014">
    <property type="entry name" value="PAS"/>
</dbReference>
<evidence type="ECO:0000256" key="8">
    <source>
        <dbReference type="ARBA" id="ARBA00023012"/>
    </source>
</evidence>
<keyword evidence="10" id="KW-1133">Transmembrane helix</keyword>
<organism evidence="14">
    <name type="scientific">Desulfatirhabdium butyrativorans</name>
    <dbReference type="NCBI Taxonomy" id="340467"/>
    <lineage>
        <taxon>Bacteria</taxon>
        <taxon>Pseudomonadati</taxon>
        <taxon>Thermodesulfobacteriota</taxon>
        <taxon>Desulfobacteria</taxon>
        <taxon>Desulfobacterales</taxon>
        <taxon>Desulfatirhabdiaceae</taxon>
        <taxon>Desulfatirhabdium</taxon>
    </lineage>
</organism>
<dbReference type="GO" id="GO:0000155">
    <property type="term" value="F:phosphorelay sensor kinase activity"/>
    <property type="evidence" value="ECO:0007669"/>
    <property type="project" value="InterPro"/>
</dbReference>
<dbReference type="PRINTS" id="PR00344">
    <property type="entry name" value="BCTRLSENSOR"/>
</dbReference>
<dbReference type="InterPro" id="IPR011006">
    <property type="entry name" value="CheY-like_superfamily"/>
</dbReference>
<dbReference type="CDD" id="cd00130">
    <property type="entry name" value="PAS"/>
    <property type="match status" value="1"/>
</dbReference>
<evidence type="ECO:0000313" key="14">
    <source>
        <dbReference type="EMBL" id="HGU34000.1"/>
    </source>
</evidence>
<dbReference type="SUPFAM" id="SSF53850">
    <property type="entry name" value="Periplasmic binding protein-like II"/>
    <property type="match status" value="1"/>
</dbReference>
<evidence type="ECO:0000256" key="11">
    <source>
        <dbReference type="SAM" id="SignalP"/>
    </source>
</evidence>
<evidence type="ECO:0000256" key="9">
    <source>
        <dbReference type="PROSITE-ProRule" id="PRU00169"/>
    </source>
</evidence>
<dbReference type="SUPFAM" id="SSF47384">
    <property type="entry name" value="Homodimeric domain of signal transducing histidine kinase"/>
    <property type="match status" value="1"/>
</dbReference>
<sequence length="945" mass="105501">MTTRFQTAFLAWMVCLCLSGIPSASAVPIRTVTFYGDVDYPPYCFLDESGNAAGFDIDLIRAVAAATDIQVSVRLSAWSDVIQAMFDSGPGKVTAMFHSELRASKMDFAEPHSVVGHSVFVRKGSAIASLQDCVDKAILVQQSDVMHQRLENIRMTERLYPIERISDAVHLLSGQDRYDAAVLPKAQAVYFIYRLGLSNVIAVGPMIEARKYGFAVPKGDPELVDMLNAGLDRIRENGTYDRIREKWFGVYERQEAYEQTKHILLWVSVGASLLVLGVLIWIVSLKRLLAKRTAELERSRKQLADMIQHTHVPMIVLNSDRTIRAINKSAADLVSQPCRSCQPGSPIETYWEALAIQPVDVESLKQEWERIMEEVSLQPPGMVISRTVSFDRPEGTRYIDIESSRYEQWLVMSLCDNTERIAARKNLEKSEEKFASVFWLCPDGLVISRLKDGVFLDVNESFLRLFRHSRQDVIGHSSLAIGLWVNPEHRKLWSHELSIRGEVNHFVTRFRTADGDILDVALSARLMPVDQTDCVLTVIRDITAYLREEKENRELKEKLVQSQKMEALGLLAGTVAHDLNNILSGMVTYPELILMQLSEDHPLRGAIRKIHESGKRAAAVVNDLLTVARGAATEKHLIHVNALVRDYLGSPECFDLRMRFPEVHLVSECQEPSAKILASEIHIKKALMNLVVNGAEAVQETKKPGIITISTRTVHLDHPFQGYQTIPPGEYAVIRVSDTGCGISPDDLSRIFEPFYTRKVMGKSGTGLGLTVVWNTVCDHRGTVDVVSGPGGTTFDLYFPVYTGSIDDARRVHPDLTVSHGKGERILVVDDEAEQRTIVEMMLQQLGYVPETAESGEKAIGRLERTAFDLVILDMIMPSGIGGLETYRRIRKIRQDIPTILASGYADTEDIRLALEEGASAFIQKPYFVAALASALRRALGDVAS</sequence>
<evidence type="ECO:0000256" key="5">
    <source>
        <dbReference type="ARBA" id="ARBA00022741"/>
    </source>
</evidence>
<feature type="domain" description="Histidine kinase" evidence="12">
    <location>
        <begin position="574"/>
        <end position="803"/>
    </location>
</feature>
<dbReference type="Pfam" id="PF02518">
    <property type="entry name" value="HATPase_c"/>
    <property type="match status" value="1"/>
</dbReference>
<evidence type="ECO:0000256" key="10">
    <source>
        <dbReference type="SAM" id="Phobius"/>
    </source>
</evidence>
<dbReference type="Pfam" id="PF13426">
    <property type="entry name" value="PAS_9"/>
    <property type="match status" value="1"/>
</dbReference>
<dbReference type="SMART" id="SM00387">
    <property type="entry name" value="HATPase_c"/>
    <property type="match status" value="1"/>
</dbReference>
<evidence type="ECO:0000256" key="4">
    <source>
        <dbReference type="ARBA" id="ARBA00022679"/>
    </source>
</evidence>
<dbReference type="Pfam" id="PF00497">
    <property type="entry name" value="SBP_bac_3"/>
    <property type="match status" value="1"/>
</dbReference>
<dbReference type="PANTHER" id="PTHR43065">
    <property type="entry name" value="SENSOR HISTIDINE KINASE"/>
    <property type="match status" value="1"/>
</dbReference>
<dbReference type="SMART" id="SM00062">
    <property type="entry name" value="PBPb"/>
    <property type="match status" value="1"/>
</dbReference>
<feature type="chain" id="PRO_5027738763" description="histidine kinase" evidence="11">
    <location>
        <begin position="27"/>
        <end position="945"/>
    </location>
</feature>
<dbReference type="EC" id="2.7.13.3" evidence="2"/>
<dbReference type="EMBL" id="DSUH01000326">
    <property type="protein sequence ID" value="HGU34000.1"/>
    <property type="molecule type" value="Genomic_DNA"/>
</dbReference>
<dbReference type="PROSITE" id="PS50109">
    <property type="entry name" value="HIS_KIN"/>
    <property type="match status" value="1"/>
</dbReference>
<comment type="caution">
    <text evidence="14">The sequence shown here is derived from an EMBL/GenBank/DDBJ whole genome shotgun (WGS) entry which is preliminary data.</text>
</comment>
<dbReference type="SUPFAM" id="SSF52172">
    <property type="entry name" value="CheY-like"/>
    <property type="match status" value="1"/>
</dbReference>
<dbReference type="PROSITE" id="PS50110">
    <property type="entry name" value="RESPONSE_REGULATORY"/>
    <property type="match status" value="1"/>
</dbReference>
<dbReference type="InterPro" id="IPR004358">
    <property type="entry name" value="Sig_transdc_His_kin-like_C"/>
</dbReference>
<feature type="domain" description="Response regulatory" evidence="13">
    <location>
        <begin position="825"/>
        <end position="940"/>
    </location>
</feature>
<name>A0A7C4RTZ9_9BACT</name>
<keyword evidence="7" id="KW-0067">ATP-binding</keyword>
<keyword evidence="11" id="KW-0732">Signal</keyword>
<reference evidence="14" key="1">
    <citation type="journal article" date="2020" name="mSystems">
        <title>Genome- and Community-Level Interaction Insights into Carbon Utilization and Element Cycling Functions of Hydrothermarchaeota in Hydrothermal Sediment.</title>
        <authorList>
            <person name="Zhou Z."/>
            <person name="Liu Y."/>
            <person name="Xu W."/>
            <person name="Pan J."/>
            <person name="Luo Z.H."/>
            <person name="Li M."/>
        </authorList>
    </citation>
    <scope>NUCLEOTIDE SEQUENCE [LARGE SCALE GENOMIC DNA]</scope>
    <source>
        <strain evidence="14">SpSt-477</strain>
    </source>
</reference>
<dbReference type="SMART" id="SM00091">
    <property type="entry name" value="PAS"/>
    <property type="match status" value="2"/>
</dbReference>
<dbReference type="CDD" id="cd00082">
    <property type="entry name" value="HisKA"/>
    <property type="match status" value="1"/>
</dbReference>
<dbReference type="Gene3D" id="1.10.287.130">
    <property type="match status" value="1"/>
</dbReference>
<dbReference type="InterPro" id="IPR003661">
    <property type="entry name" value="HisK_dim/P_dom"/>
</dbReference>
<evidence type="ECO:0000256" key="3">
    <source>
        <dbReference type="ARBA" id="ARBA00022553"/>
    </source>
</evidence>
<dbReference type="InterPro" id="IPR001638">
    <property type="entry name" value="Solute-binding_3/MltF_N"/>
</dbReference>
<comment type="catalytic activity">
    <reaction evidence="1">
        <text>ATP + protein L-histidine = ADP + protein N-phospho-L-histidine.</text>
        <dbReference type="EC" id="2.7.13.3"/>
    </reaction>
</comment>
<dbReference type="InterPro" id="IPR005467">
    <property type="entry name" value="His_kinase_dom"/>
</dbReference>
<gene>
    <name evidence="14" type="ORF">ENS29_14315</name>
</gene>
<evidence type="ECO:0000259" key="13">
    <source>
        <dbReference type="PROSITE" id="PS50110"/>
    </source>
</evidence>
<evidence type="ECO:0000256" key="6">
    <source>
        <dbReference type="ARBA" id="ARBA00022777"/>
    </source>
</evidence>
<dbReference type="Gene3D" id="3.40.50.2300">
    <property type="match status" value="1"/>
</dbReference>
<dbReference type="SMART" id="SM00388">
    <property type="entry name" value="HisKA"/>
    <property type="match status" value="1"/>
</dbReference>
<proteinExistence type="predicted"/>
<dbReference type="SUPFAM" id="SSF55874">
    <property type="entry name" value="ATPase domain of HSP90 chaperone/DNA topoisomerase II/histidine kinase"/>
    <property type="match status" value="1"/>
</dbReference>
<feature type="modified residue" description="4-aspartylphosphate" evidence="9">
    <location>
        <position position="874"/>
    </location>
</feature>
<evidence type="ECO:0000256" key="1">
    <source>
        <dbReference type="ARBA" id="ARBA00000085"/>
    </source>
</evidence>
<dbReference type="NCBIfam" id="TIGR00229">
    <property type="entry name" value="sensory_box"/>
    <property type="match status" value="1"/>
</dbReference>
<dbReference type="CDD" id="cd13704">
    <property type="entry name" value="PBP2_HisK"/>
    <property type="match status" value="1"/>
</dbReference>
<dbReference type="Gene3D" id="3.30.450.20">
    <property type="entry name" value="PAS domain"/>
    <property type="match status" value="2"/>
</dbReference>
<dbReference type="CDD" id="cd00156">
    <property type="entry name" value="REC"/>
    <property type="match status" value="1"/>
</dbReference>
<feature type="transmembrane region" description="Helical" evidence="10">
    <location>
        <begin position="263"/>
        <end position="283"/>
    </location>
</feature>
<dbReference type="SUPFAM" id="SSF55785">
    <property type="entry name" value="PYP-like sensor domain (PAS domain)"/>
    <property type="match status" value="1"/>
</dbReference>
<keyword evidence="10" id="KW-0472">Membrane</keyword>
<accession>A0A7C4RTZ9</accession>
<keyword evidence="6" id="KW-0418">Kinase</keyword>
<keyword evidence="8" id="KW-0902">Two-component regulatory system</keyword>
<protein>
    <recommendedName>
        <fullName evidence="2">histidine kinase</fullName>
        <ecNumber evidence="2">2.7.13.3</ecNumber>
    </recommendedName>
</protein>
<dbReference type="InterPro" id="IPR035965">
    <property type="entry name" value="PAS-like_dom_sf"/>
</dbReference>
<feature type="signal peptide" evidence="11">
    <location>
        <begin position="1"/>
        <end position="26"/>
    </location>
</feature>
<dbReference type="AlphaFoldDB" id="A0A7C4RTZ9"/>
<evidence type="ECO:0000259" key="12">
    <source>
        <dbReference type="PROSITE" id="PS50109"/>
    </source>
</evidence>
<dbReference type="Pfam" id="PF00072">
    <property type="entry name" value="Response_reg"/>
    <property type="match status" value="1"/>
</dbReference>
<dbReference type="Gene3D" id="3.40.190.10">
    <property type="entry name" value="Periplasmic binding protein-like II"/>
    <property type="match status" value="2"/>
</dbReference>
<keyword evidence="3 9" id="KW-0597">Phosphoprotein</keyword>
<keyword evidence="10" id="KW-0812">Transmembrane</keyword>
<keyword evidence="4" id="KW-0808">Transferase</keyword>
<dbReference type="InterPro" id="IPR003594">
    <property type="entry name" value="HATPase_dom"/>
</dbReference>
<dbReference type="InterPro" id="IPR001789">
    <property type="entry name" value="Sig_transdc_resp-reg_receiver"/>
</dbReference>
<dbReference type="InterPro" id="IPR036097">
    <property type="entry name" value="HisK_dim/P_sf"/>
</dbReference>
<dbReference type="Gene3D" id="3.30.565.10">
    <property type="entry name" value="Histidine kinase-like ATPase, C-terminal domain"/>
    <property type="match status" value="1"/>
</dbReference>
<evidence type="ECO:0000256" key="2">
    <source>
        <dbReference type="ARBA" id="ARBA00012438"/>
    </source>
</evidence>
<evidence type="ECO:0000256" key="7">
    <source>
        <dbReference type="ARBA" id="ARBA00022840"/>
    </source>
</evidence>
<dbReference type="GO" id="GO:0005524">
    <property type="term" value="F:ATP binding"/>
    <property type="evidence" value="ECO:0007669"/>
    <property type="project" value="UniProtKB-KW"/>
</dbReference>